<dbReference type="Proteomes" id="UP000033558">
    <property type="component" value="Unassembled WGS sequence"/>
</dbReference>
<evidence type="ECO:0000313" key="1">
    <source>
        <dbReference type="EMBL" id="KJY61997.1"/>
    </source>
</evidence>
<comment type="caution">
    <text evidence="1">The sequence shown here is derived from an EMBL/GenBank/DDBJ whole genome shotgun (WGS) entry which is preliminary data.</text>
</comment>
<dbReference type="AlphaFoldDB" id="A0A0F4LT89"/>
<organism evidence="1 2">
    <name type="scientific">Bombilactobacillus mellifer</name>
    <dbReference type="NCBI Taxonomy" id="1218492"/>
    <lineage>
        <taxon>Bacteria</taxon>
        <taxon>Bacillati</taxon>
        <taxon>Bacillota</taxon>
        <taxon>Bacilli</taxon>
        <taxon>Lactobacillales</taxon>
        <taxon>Lactobacillaceae</taxon>
        <taxon>Bombilactobacillus</taxon>
    </lineage>
</organism>
<keyword evidence="2" id="KW-1185">Reference proteome</keyword>
<dbReference type="PATRIC" id="fig|1218492.5.peg.1199"/>
<proteinExistence type="predicted"/>
<reference evidence="1 2" key="1">
    <citation type="submission" date="2015-01" db="EMBL/GenBank/DDBJ databases">
        <title>Comparative genomics of the lactic acid bacteria isolated from the honey bee gut.</title>
        <authorList>
            <person name="Ellegaard K.M."/>
            <person name="Tamarit D."/>
            <person name="Javelind E."/>
            <person name="Olofsson T."/>
            <person name="Andersson S.G."/>
            <person name="Vasquez A."/>
        </authorList>
    </citation>
    <scope>NUCLEOTIDE SEQUENCE [LARGE SCALE GENOMIC DNA]</scope>
    <source>
        <strain evidence="1 2">Bin4</strain>
    </source>
</reference>
<name>A0A0F4LT89_9LACO</name>
<gene>
    <name evidence="1" type="ORF">JG30_10560</name>
</gene>
<evidence type="ECO:0000313" key="2">
    <source>
        <dbReference type="Proteomes" id="UP000033558"/>
    </source>
</evidence>
<protein>
    <submittedName>
        <fullName evidence="1">Uncharacterized protein</fullName>
    </submittedName>
</protein>
<sequence>MVGVQYYQQQKHQLTRSPSDWTVAMLQLEKITQTATLIEVTAKSAKFVTGADYAYPNKVYRLSIYNNMLRLTGESAGHMPIFVNQGYIVLKRQQSTLQIIIIDSIQRKWEYYLDFKGPPRSVHHNSHRTVIKP</sequence>
<dbReference type="EMBL" id="JXJQ01000008">
    <property type="protein sequence ID" value="KJY61997.1"/>
    <property type="molecule type" value="Genomic_DNA"/>
</dbReference>
<dbReference type="STRING" id="1218492.JG30_10560"/>
<dbReference type="HOGENOM" id="CLU_1904042_0_0_9"/>
<accession>A0A0F4LT89</accession>